<evidence type="ECO:0000313" key="2">
    <source>
        <dbReference type="EMBL" id="KAJ3590613.1"/>
    </source>
</evidence>
<keyword evidence="1" id="KW-1133">Transmembrane helix</keyword>
<sequence length="127" mass="13777">SSALPPGSTHVFLLFISLAIFLIVVLCSQRGGLTLSYYVNEPSLPLLSLLEAGSPVVEQVYNSCSLFRASRVTPPPHHGVEELPDSSVWNKVVEVMEVMGMVEVMEVVEVMEEVELMEVAEAGAFLG</sequence>
<dbReference type="AlphaFoldDB" id="A0A9Q0DNA5"/>
<keyword evidence="1" id="KW-0472">Membrane</keyword>
<name>A0A9Q0DNA5_9TELE</name>
<accession>A0A9Q0DNA5</accession>
<gene>
    <name evidence="2" type="ORF">NHX12_008563</name>
</gene>
<organism evidence="2 3">
    <name type="scientific">Muraenolepis orangiensis</name>
    <name type="common">Patagonian moray cod</name>
    <dbReference type="NCBI Taxonomy" id="630683"/>
    <lineage>
        <taxon>Eukaryota</taxon>
        <taxon>Metazoa</taxon>
        <taxon>Chordata</taxon>
        <taxon>Craniata</taxon>
        <taxon>Vertebrata</taxon>
        <taxon>Euteleostomi</taxon>
        <taxon>Actinopterygii</taxon>
        <taxon>Neopterygii</taxon>
        <taxon>Teleostei</taxon>
        <taxon>Neoteleostei</taxon>
        <taxon>Acanthomorphata</taxon>
        <taxon>Zeiogadaria</taxon>
        <taxon>Gadariae</taxon>
        <taxon>Gadiformes</taxon>
        <taxon>Muraenolepidoidei</taxon>
        <taxon>Muraenolepididae</taxon>
        <taxon>Muraenolepis</taxon>
    </lineage>
</organism>
<dbReference type="Proteomes" id="UP001148018">
    <property type="component" value="Unassembled WGS sequence"/>
</dbReference>
<keyword evidence="1" id="KW-0812">Transmembrane</keyword>
<proteinExistence type="predicted"/>
<keyword evidence="3" id="KW-1185">Reference proteome</keyword>
<evidence type="ECO:0000313" key="3">
    <source>
        <dbReference type="Proteomes" id="UP001148018"/>
    </source>
</evidence>
<feature type="non-terminal residue" evidence="2">
    <location>
        <position position="1"/>
    </location>
</feature>
<reference evidence="2" key="1">
    <citation type="submission" date="2022-07" db="EMBL/GenBank/DDBJ databases">
        <title>Chromosome-level genome of Muraenolepis orangiensis.</title>
        <authorList>
            <person name="Kim J."/>
        </authorList>
    </citation>
    <scope>NUCLEOTIDE SEQUENCE</scope>
    <source>
        <strain evidence="2">KU_S4_2022</strain>
        <tissue evidence="2">Muscle</tissue>
    </source>
</reference>
<evidence type="ECO:0000256" key="1">
    <source>
        <dbReference type="SAM" id="Phobius"/>
    </source>
</evidence>
<comment type="caution">
    <text evidence="2">The sequence shown here is derived from an EMBL/GenBank/DDBJ whole genome shotgun (WGS) entry which is preliminary data.</text>
</comment>
<feature type="non-terminal residue" evidence="2">
    <location>
        <position position="127"/>
    </location>
</feature>
<protein>
    <submittedName>
        <fullName evidence="2">Uncharacterized protein</fullName>
    </submittedName>
</protein>
<feature type="transmembrane region" description="Helical" evidence="1">
    <location>
        <begin position="12"/>
        <end position="28"/>
    </location>
</feature>
<dbReference type="EMBL" id="JANIIK010000114">
    <property type="protein sequence ID" value="KAJ3590613.1"/>
    <property type="molecule type" value="Genomic_DNA"/>
</dbReference>